<dbReference type="PANTHER" id="PTHR33933">
    <property type="entry name" value="NUCLEOTIDYLTRANSFERASE"/>
    <property type="match status" value="1"/>
</dbReference>
<evidence type="ECO:0000313" key="3">
    <source>
        <dbReference type="Proteomes" id="UP000234632"/>
    </source>
</evidence>
<proteinExistence type="predicted"/>
<dbReference type="InterPro" id="IPR036390">
    <property type="entry name" value="WH_DNA-bd_sf"/>
</dbReference>
<dbReference type="CDD" id="cd05403">
    <property type="entry name" value="NT_KNTase_like"/>
    <property type="match status" value="1"/>
</dbReference>
<dbReference type="Gene3D" id="1.10.10.10">
    <property type="entry name" value="Winged helix-like DNA-binding domain superfamily/Winged helix DNA-binding domain"/>
    <property type="match status" value="1"/>
</dbReference>
<dbReference type="InterPro" id="IPR036388">
    <property type="entry name" value="WH-like_DNA-bd_sf"/>
</dbReference>
<organism evidence="2 3">
    <name type="scientific">Kocuria flava</name>
    <dbReference type="NCBI Taxonomy" id="446860"/>
    <lineage>
        <taxon>Bacteria</taxon>
        <taxon>Bacillati</taxon>
        <taxon>Actinomycetota</taxon>
        <taxon>Actinomycetes</taxon>
        <taxon>Micrococcales</taxon>
        <taxon>Micrococcaceae</taxon>
        <taxon>Kocuria</taxon>
    </lineage>
</organism>
<evidence type="ECO:0000259" key="1">
    <source>
        <dbReference type="Pfam" id="PF01909"/>
    </source>
</evidence>
<evidence type="ECO:0000313" key="2">
    <source>
        <dbReference type="EMBL" id="PLC13222.1"/>
    </source>
</evidence>
<dbReference type="InterPro" id="IPR011991">
    <property type="entry name" value="ArsR-like_HTH"/>
</dbReference>
<dbReference type="Proteomes" id="UP000234632">
    <property type="component" value="Unassembled WGS sequence"/>
</dbReference>
<dbReference type="AlphaFoldDB" id="A0A2N4T4T5"/>
<accession>A0A2N4T4T5</accession>
<dbReference type="GO" id="GO:0016779">
    <property type="term" value="F:nucleotidyltransferase activity"/>
    <property type="evidence" value="ECO:0007669"/>
    <property type="project" value="InterPro"/>
</dbReference>
<protein>
    <recommendedName>
        <fullName evidence="1">Polymerase nucleotidyl transferase domain-containing protein</fullName>
    </recommendedName>
</protein>
<name>A0A2N4T4T5_9MICC</name>
<dbReference type="Gene3D" id="3.30.460.10">
    <property type="entry name" value="Beta Polymerase, domain 2"/>
    <property type="match status" value="1"/>
</dbReference>
<dbReference type="CDD" id="cd00090">
    <property type="entry name" value="HTH_ARSR"/>
    <property type="match status" value="1"/>
</dbReference>
<dbReference type="EMBL" id="LOMZ01000001">
    <property type="protein sequence ID" value="PLC13222.1"/>
    <property type="molecule type" value="Genomic_DNA"/>
</dbReference>
<dbReference type="InterPro" id="IPR052548">
    <property type="entry name" value="Type_VII_TA_antitoxin"/>
</dbReference>
<dbReference type="InterPro" id="IPR002934">
    <property type="entry name" value="Polymerase_NTP_transf_dom"/>
</dbReference>
<dbReference type="PANTHER" id="PTHR33933:SF1">
    <property type="entry name" value="PROTEIN ADENYLYLTRANSFERASE MNTA-RELATED"/>
    <property type="match status" value="1"/>
</dbReference>
<dbReference type="RefSeq" id="WP_101852735.1">
    <property type="nucleotide sequence ID" value="NZ_LOMZ01000001.1"/>
</dbReference>
<dbReference type="InterPro" id="IPR043519">
    <property type="entry name" value="NT_sf"/>
</dbReference>
<dbReference type="SUPFAM" id="SSF46785">
    <property type="entry name" value="Winged helix' DNA-binding domain"/>
    <property type="match status" value="1"/>
</dbReference>
<dbReference type="Pfam" id="PF01909">
    <property type="entry name" value="NTP_transf_2"/>
    <property type="match status" value="1"/>
</dbReference>
<reference evidence="2 3" key="1">
    <citation type="submission" date="2015-12" db="EMBL/GenBank/DDBJ databases">
        <authorList>
            <person name="Shamseldin A."/>
            <person name="Moawad H."/>
            <person name="Abd El-Rahim W.M."/>
            <person name="Sadowsky M.J."/>
        </authorList>
    </citation>
    <scope>NUCLEOTIDE SEQUENCE [LARGE SCALE GENOMIC DNA]</scope>
    <source>
        <strain evidence="2 3">S43</strain>
    </source>
</reference>
<dbReference type="SUPFAM" id="SSF81301">
    <property type="entry name" value="Nucleotidyltransferase"/>
    <property type="match status" value="1"/>
</dbReference>
<feature type="domain" description="Polymerase nucleotidyl transferase" evidence="1">
    <location>
        <begin position="105"/>
        <end position="139"/>
    </location>
</feature>
<sequence length="210" mass="22836">MQLQNPLRTICPTLEADILLALSEGFRCTPGALVREHGVEASVSGVRRCLERLEEGGVVESSRRGNRVEYALNTDHLMAGLVLSASAAKEQFVRFLADRIACWSTPPLQVVLFGSAARGDMRPDSDIDLLVVVPDGASDEVLEAVGDLAVEAYRLTGNDVRPMVYEASEVEPAPIFDSVLRDGVHVFGNEQWLSHRLRTAAAAEATYNES</sequence>
<comment type="caution">
    <text evidence="2">The sequence shown here is derived from an EMBL/GenBank/DDBJ whole genome shotgun (WGS) entry which is preliminary data.</text>
</comment>
<gene>
    <name evidence="2" type="ORF">AUQ48_14635</name>
</gene>